<feature type="binding site" evidence="5">
    <location>
        <position position="341"/>
    </location>
    <ligand>
        <name>Zn(2+)</name>
        <dbReference type="ChEBI" id="CHEBI:29105"/>
    </ligand>
</feature>
<keyword evidence="4 5" id="KW-0862">Zinc</keyword>
<accession>A0A2J6RME0</accession>
<organism evidence="7 8">
    <name type="scientific">Hyaloscypha variabilis (strain UAMH 11265 / GT02V1 / F)</name>
    <name type="common">Meliniomyces variabilis</name>
    <dbReference type="NCBI Taxonomy" id="1149755"/>
    <lineage>
        <taxon>Eukaryota</taxon>
        <taxon>Fungi</taxon>
        <taxon>Dikarya</taxon>
        <taxon>Ascomycota</taxon>
        <taxon>Pezizomycotina</taxon>
        <taxon>Leotiomycetes</taxon>
        <taxon>Helotiales</taxon>
        <taxon>Hyaloscyphaceae</taxon>
        <taxon>Hyaloscypha</taxon>
        <taxon>Hyaloscypha variabilis</taxon>
    </lineage>
</organism>
<reference evidence="7 8" key="1">
    <citation type="submission" date="2016-04" db="EMBL/GenBank/DDBJ databases">
        <title>A degradative enzymes factory behind the ericoid mycorrhizal symbiosis.</title>
        <authorList>
            <consortium name="DOE Joint Genome Institute"/>
            <person name="Martino E."/>
            <person name="Morin E."/>
            <person name="Grelet G."/>
            <person name="Kuo A."/>
            <person name="Kohler A."/>
            <person name="Daghino S."/>
            <person name="Barry K."/>
            <person name="Choi C."/>
            <person name="Cichocki N."/>
            <person name="Clum A."/>
            <person name="Copeland A."/>
            <person name="Hainaut M."/>
            <person name="Haridas S."/>
            <person name="Labutti K."/>
            <person name="Lindquist E."/>
            <person name="Lipzen A."/>
            <person name="Khouja H.-R."/>
            <person name="Murat C."/>
            <person name="Ohm R."/>
            <person name="Olson A."/>
            <person name="Spatafora J."/>
            <person name="Veneault-Fourrey C."/>
            <person name="Henrissat B."/>
            <person name="Grigoriev I."/>
            <person name="Martin F."/>
            <person name="Perotto S."/>
        </authorList>
    </citation>
    <scope>NUCLEOTIDE SEQUENCE [LARGE SCALE GENOMIC DNA]</scope>
    <source>
        <strain evidence="7 8">F</strain>
    </source>
</reference>
<feature type="binding site" evidence="5">
    <location>
        <position position="252"/>
    </location>
    <ligand>
        <name>Zn(2+)</name>
        <dbReference type="ChEBI" id="CHEBI:29105"/>
    </ligand>
</feature>
<dbReference type="GO" id="GO:0033528">
    <property type="term" value="P:S-methylmethionine cycle"/>
    <property type="evidence" value="ECO:0007669"/>
    <property type="project" value="TreeGrafter"/>
</dbReference>
<gene>
    <name evidence="7" type="ORF">L207DRAFT_554662</name>
</gene>
<dbReference type="GO" id="GO:0032259">
    <property type="term" value="P:methylation"/>
    <property type="evidence" value="ECO:0007669"/>
    <property type="project" value="UniProtKB-KW"/>
</dbReference>
<protein>
    <submittedName>
        <fullName evidence="7">Homocysteine S-methyltransferase</fullName>
    </submittedName>
</protein>
<evidence type="ECO:0000256" key="4">
    <source>
        <dbReference type="ARBA" id="ARBA00022833"/>
    </source>
</evidence>
<comment type="cofactor">
    <cofactor evidence="5">
        <name>Zn(2+)</name>
        <dbReference type="ChEBI" id="CHEBI:29105"/>
    </cofactor>
</comment>
<keyword evidence="8" id="KW-1185">Reference proteome</keyword>
<keyword evidence="2 5" id="KW-0808">Transferase</keyword>
<evidence type="ECO:0000313" key="7">
    <source>
        <dbReference type="EMBL" id="PMD39695.1"/>
    </source>
</evidence>
<dbReference type="Gene3D" id="3.20.20.330">
    <property type="entry name" value="Homocysteine-binding-like domain"/>
    <property type="match status" value="1"/>
</dbReference>
<dbReference type="GO" id="GO:0046872">
    <property type="term" value="F:metal ion binding"/>
    <property type="evidence" value="ECO:0007669"/>
    <property type="project" value="UniProtKB-KW"/>
</dbReference>
<dbReference type="GO" id="GO:0009086">
    <property type="term" value="P:methionine biosynthetic process"/>
    <property type="evidence" value="ECO:0007669"/>
    <property type="project" value="TreeGrafter"/>
</dbReference>
<evidence type="ECO:0000256" key="1">
    <source>
        <dbReference type="ARBA" id="ARBA00022603"/>
    </source>
</evidence>
<dbReference type="InterPro" id="IPR003726">
    <property type="entry name" value="HCY_dom"/>
</dbReference>
<dbReference type="InterPro" id="IPR036589">
    <property type="entry name" value="HCY_dom_sf"/>
</dbReference>
<dbReference type="STRING" id="1149755.A0A2J6RME0"/>
<dbReference type="PANTHER" id="PTHR46015:SF1">
    <property type="entry name" value="HOMOCYSTEINE S-METHYLTRANSFERASE-LIKE ISOFORM 1"/>
    <property type="match status" value="1"/>
</dbReference>
<evidence type="ECO:0000256" key="2">
    <source>
        <dbReference type="ARBA" id="ARBA00022679"/>
    </source>
</evidence>
<keyword evidence="1 5" id="KW-0489">Methyltransferase</keyword>
<feature type="domain" description="Hcy-binding" evidence="6">
    <location>
        <begin position="1"/>
        <end position="356"/>
    </location>
</feature>
<keyword evidence="3 5" id="KW-0479">Metal-binding</keyword>
<evidence type="ECO:0000256" key="3">
    <source>
        <dbReference type="ARBA" id="ARBA00022723"/>
    </source>
</evidence>
<evidence type="ECO:0000256" key="5">
    <source>
        <dbReference type="PROSITE-ProRule" id="PRU00333"/>
    </source>
</evidence>
<dbReference type="Pfam" id="PF02574">
    <property type="entry name" value="S-methyl_trans"/>
    <property type="match status" value="1"/>
</dbReference>
<dbReference type="OrthoDB" id="261426at2759"/>
<proteinExistence type="predicted"/>
<dbReference type="PROSITE" id="PS50970">
    <property type="entry name" value="HCY"/>
    <property type="match status" value="1"/>
</dbReference>
<evidence type="ECO:0000259" key="6">
    <source>
        <dbReference type="PROSITE" id="PS50970"/>
    </source>
</evidence>
<dbReference type="GO" id="GO:0008898">
    <property type="term" value="F:S-adenosylmethionine-homocysteine S-methyltransferase activity"/>
    <property type="evidence" value="ECO:0007669"/>
    <property type="project" value="TreeGrafter"/>
</dbReference>
<dbReference type="InterPro" id="IPR051486">
    <property type="entry name" value="Hcy_S-methyltransferase"/>
</dbReference>
<dbReference type="AlphaFoldDB" id="A0A2J6RME0"/>
<dbReference type="PANTHER" id="PTHR46015">
    <property type="entry name" value="ZGC:172121"/>
    <property type="match status" value="1"/>
</dbReference>
<sequence>MSKPPLPPLILLDGGLGTTLVDRYNIVFDQSTPLWSSHLLLSADGQETLRDVQGKFRAAGVDLVLSATYQASYEGFVGSGVTDVREAERRMRSGVGIARGAVDGKGKGNGKVVLGLGAYGATMVPGQEYSGRYDGEHDSLEALREWHFRRMGAFMPGGEDEVERKERGDCWKSVDLVAFETLPRLDEVRAVREVMERVNEEVGKENEKEFWISCVFPGEGNCLPDGSRIGQVVEAMLEKGKGARPMGIGINCTRIGKVEGLVVEFEKEVKGMLERGELEEWPSLVLYPDGTRGEVYDTVTKEWVKKGGAEESVAPWDGELFEIVSRARERRFWKLIVVGGCCKTTPDDIGKLRKRIGESQLL</sequence>
<name>A0A2J6RME0_HYAVF</name>
<evidence type="ECO:0000313" key="8">
    <source>
        <dbReference type="Proteomes" id="UP000235786"/>
    </source>
</evidence>
<dbReference type="SUPFAM" id="SSF82282">
    <property type="entry name" value="Homocysteine S-methyltransferase"/>
    <property type="match status" value="1"/>
</dbReference>
<dbReference type="EMBL" id="KZ613946">
    <property type="protein sequence ID" value="PMD39695.1"/>
    <property type="molecule type" value="Genomic_DNA"/>
</dbReference>
<feature type="binding site" evidence="5">
    <location>
        <position position="342"/>
    </location>
    <ligand>
        <name>Zn(2+)</name>
        <dbReference type="ChEBI" id="CHEBI:29105"/>
    </ligand>
</feature>
<dbReference type="Proteomes" id="UP000235786">
    <property type="component" value="Unassembled WGS sequence"/>
</dbReference>